<feature type="domain" description="OTU" evidence="2">
    <location>
        <begin position="123"/>
        <end position="271"/>
    </location>
</feature>
<dbReference type="PANTHER" id="PTHR12419">
    <property type="entry name" value="OTU DOMAIN CONTAINING PROTEIN"/>
    <property type="match status" value="1"/>
</dbReference>
<accession>A0A2P6NPX8</accession>
<keyword evidence="4" id="KW-1185">Reference proteome</keyword>
<proteinExistence type="predicted"/>
<comment type="caution">
    <text evidence="3">The sequence shown here is derived from an EMBL/GenBank/DDBJ whole genome shotgun (WGS) entry which is preliminary data.</text>
</comment>
<evidence type="ECO:0000313" key="4">
    <source>
        <dbReference type="Proteomes" id="UP000241769"/>
    </source>
</evidence>
<keyword evidence="1" id="KW-0175">Coiled coil</keyword>
<dbReference type="InterPro" id="IPR038765">
    <property type="entry name" value="Papain-like_cys_pep_sf"/>
</dbReference>
<dbReference type="STRING" id="1890364.A0A2P6NPX8"/>
<evidence type="ECO:0000259" key="2">
    <source>
        <dbReference type="PROSITE" id="PS50802"/>
    </source>
</evidence>
<sequence length="587" mass="66581">MSLLKSIKLAQGTHFRLTDTVGNKIVPGRSLSKKLPPLATTSNGSINRATSWNARQQHTDKMEDGTPFKSLTFVAAAAAFSVTSASAASLLGEQESDEDSMTKRIQNRGFQEREVIGDGDAFDHEASDSTSGNCMYRALADQLDAKFNESPDRSGRHKKVRQDITEWLRGNAAFSIDDSGVKLEDFLDRDQFPNWEAYCRYVSSDSTWGDHLALVAASQLYGVRIHILSSVRTTSSKDDPMTVIEPVKGVATRDIYLSHWHENHYNSLMKLSMAKFVGWEYLKLESGKPLRLTSYLRRNPVLKRSIRKALGKREFSLKARVELDKDSYGTNQSAVGQLRETQDKLLRMERGAAQQLPDDVDQYIRGLEQSLFSLSEQVKAMYLKSLELVAADDGRTEDEFDEQGDAPNATKQQVWRALVVSRHENALLKESLEQILRNQYPRAQGSQSYLGSMSKLNSIFYPSGSPLTSPTRGFRSARQDEGMYERVEQLTSTIHAQEERIRELEHQARGVHFDSAIPLIETVHQMTETMARKDRDIYDLERQIREGRRQRKQTEQLEKQLEAMSLDLQAKDNIQQTWDSTSGVRTR</sequence>
<dbReference type="GO" id="GO:0016579">
    <property type="term" value="P:protein deubiquitination"/>
    <property type="evidence" value="ECO:0007669"/>
    <property type="project" value="TreeGrafter"/>
</dbReference>
<dbReference type="InterPro" id="IPR003323">
    <property type="entry name" value="OTU_dom"/>
</dbReference>
<protein>
    <recommendedName>
        <fullName evidence="2">OTU domain-containing protein</fullName>
    </recommendedName>
</protein>
<dbReference type="AlphaFoldDB" id="A0A2P6NPX8"/>
<organism evidence="3 4">
    <name type="scientific">Planoprotostelium fungivorum</name>
    <dbReference type="NCBI Taxonomy" id="1890364"/>
    <lineage>
        <taxon>Eukaryota</taxon>
        <taxon>Amoebozoa</taxon>
        <taxon>Evosea</taxon>
        <taxon>Variosea</taxon>
        <taxon>Cavosteliida</taxon>
        <taxon>Cavosteliaceae</taxon>
        <taxon>Planoprotostelium</taxon>
    </lineage>
</organism>
<dbReference type="Pfam" id="PF02338">
    <property type="entry name" value="OTU"/>
    <property type="match status" value="1"/>
</dbReference>
<dbReference type="OrthoDB" id="19054at2759"/>
<dbReference type="PANTHER" id="PTHR12419:SF11">
    <property type="entry name" value="OTU DOMAIN-CONTAINING PROTEIN DDB_G0284757"/>
    <property type="match status" value="1"/>
</dbReference>
<feature type="coiled-coil region" evidence="1">
    <location>
        <begin position="537"/>
        <end position="564"/>
    </location>
</feature>
<reference evidence="3 4" key="1">
    <citation type="journal article" date="2018" name="Genome Biol. Evol.">
        <title>Multiple Roots of Fruiting Body Formation in Amoebozoa.</title>
        <authorList>
            <person name="Hillmann F."/>
            <person name="Forbes G."/>
            <person name="Novohradska S."/>
            <person name="Ferling I."/>
            <person name="Riege K."/>
            <person name="Groth M."/>
            <person name="Westermann M."/>
            <person name="Marz M."/>
            <person name="Spaller T."/>
            <person name="Winckler T."/>
            <person name="Schaap P."/>
            <person name="Glockner G."/>
        </authorList>
    </citation>
    <scope>NUCLEOTIDE SEQUENCE [LARGE SCALE GENOMIC DNA]</scope>
    <source>
        <strain evidence="3 4">Jena</strain>
    </source>
</reference>
<dbReference type="Gene3D" id="3.90.70.80">
    <property type="match status" value="1"/>
</dbReference>
<dbReference type="GO" id="GO:0004843">
    <property type="term" value="F:cysteine-type deubiquitinase activity"/>
    <property type="evidence" value="ECO:0007669"/>
    <property type="project" value="TreeGrafter"/>
</dbReference>
<dbReference type="EMBL" id="MDYQ01000036">
    <property type="protein sequence ID" value="PRP86007.1"/>
    <property type="molecule type" value="Genomic_DNA"/>
</dbReference>
<name>A0A2P6NPX8_9EUKA</name>
<dbReference type="PROSITE" id="PS50802">
    <property type="entry name" value="OTU"/>
    <property type="match status" value="1"/>
</dbReference>
<evidence type="ECO:0000256" key="1">
    <source>
        <dbReference type="SAM" id="Coils"/>
    </source>
</evidence>
<dbReference type="InterPro" id="IPR050704">
    <property type="entry name" value="Peptidase_C85-like"/>
</dbReference>
<dbReference type="InParanoid" id="A0A2P6NPX8"/>
<gene>
    <name evidence="3" type="ORF">PROFUN_05778</name>
</gene>
<evidence type="ECO:0000313" key="3">
    <source>
        <dbReference type="EMBL" id="PRP86007.1"/>
    </source>
</evidence>
<dbReference type="Proteomes" id="UP000241769">
    <property type="component" value="Unassembled WGS sequence"/>
</dbReference>
<dbReference type="SUPFAM" id="SSF54001">
    <property type="entry name" value="Cysteine proteinases"/>
    <property type="match status" value="1"/>
</dbReference>
<dbReference type="CDD" id="cd22758">
    <property type="entry name" value="OTU_232R-like"/>
    <property type="match status" value="1"/>
</dbReference>